<evidence type="ECO:0000313" key="2">
    <source>
        <dbReference type="EMBL" id="MFK4267191.1"/>
    </source>
</evidence>
<keyword evidence="3" id="KW-1185">Reference proteome</keyword>
<proteinExistence type="predicted"/>
<evidence type="ECO:0000313" key="3">
    <source>
        <dbReference type="Proteomes" id="UP001620295"/>
    </source>
</evidence>
<protein>
    <submittedName>
        <fullName evidence="2">Uncharacterized protein</fullName>
    </submittedName>
</protein>
<accession>A0ABW8LSG7</accession>
<reference evidence="2 3" key="1">
    <citation type="submission" date="2024-11" db="EMBL/GenBank/DDBJ databases">
        <title>The Natural Products Discovery Center: Release of the First 8490 Sequenced Strains for Exploring Actinobacteria Biosynthetic Diversity.</title>
        <authorList>
            <person name="Kalkreuter E."/>
            <person name="Kautsar S.A."/>
            <person name="Yang D."/>
            <person name="Bader C.D."/>
            <person name="Teijaro C.N."/>
            <person name="Fluegel L."/>
            <person name="Davis C.M."/>
            <person name="Simpson J.R."/>
            <person name="Lauterbach L."/>
            <person name="Steele A.D."/>
            <person name="Gui C."/>
            <person name="Meng S."/>
            <person name="Li G."/>
            <person name="Viehrig K."/>
            <person name="Ye F."/>
            <person name="Su P."/>
            <person name="Kiefer A.F."/>
            <person name="Nichols A."/>
            <person name="Cepeda A.J."/>
            <person name="Yan W."/>
            <person name="Fan B."/>
            <person name="Jiang Y."/>
            <person name="Adhikari A."/>
            <person name="Zheng C.-J."/>
            <person name="Schuster L."/>
            <person name="Cowan T.M."/>
            <person name="Smanski M.J."/>
            <person name="Chevrette M.G."/>
            <person name="De Carvalho L.P.S."/>
            <person name="Shen B."/>
        </authorList>
    </citation>
    <scope>NUCLEOTIDE SEQUENCE [LARGE SCALE GENOMIC DNA]</scope>
    <source>
        <strain evidence="2 3">NPDC020863</strain>
    </source>
</reference>
<organism evidence="2 3">
    <name type="scientific">Streptomyces milbemycinicus</name>
    <dbReference type="NCBI Taxonomy" id="476552"/>
    <lineage>
        <taxon>Bacteria</taxon>
        <taxon>Bacillati</taxon>
        <taxon>Actinomycetota</taxon>
        <taxon>Actinomycetes</taxon>
        <taxon>Kitasatosporales</taxon>
        <taxon>Streptomycetaceae</taxon>
        <taxon>Streptomyces</taxon>
    </lineage>
</organism>
<dbReference type="Proteomes" id="UP001620295">
    <property type="component" value="Unassembled WGS sequence"/>
</dbReference>
<feature type="region of interest" description="Disordered" evidence="1">
    <location>
        <begin position="493"/>
        <end position="514"/>
    </location>
</feature>
<dbReference type="RefSeq" id="WP_404746747.1">
    <property type="nucleotide sequence ID" value="NZ_JBJDQH010000006.1"/>
</dbReference>
<gene>
    <name evidence="2" type="ORF">ACI2L5_19955</name>
</gene>
<comment type="caution">
    <text evidence="2">The sequence shown here is derived from an EMBL/GenBank/DDBJ whole genome shotgun (WGS) entry which is preliminary data.</text>
</comment>
<evidence type="ECO:0000256" key="1">
    <source>
        <dbReference type="SAM" id="MobiDB-lite"/>
    </source>
</evidence>
<name>A0ABW8LSG7_9ACTN</name>
<sequence>MTKVSAVPEHLFRYSDACTKGAEQLQTWVRNVLAPALTAYQNGGGFCQPIDGDIAKQVAAAYYTDRDVRTVGQAFLQAGGVLVRGRNQPIFSNNGAIDKAFKQLAKAAAHQGQINAGAALAKRLMNAKPIEVTVIIRELAKHGSDPYFSAGFYNNLDERHIETAMAQGGIQALVSAYSSGVLDKKVYEAVNTRLARPIPAVRFAVNLDDHYMTAAQKMAFLDGIAANPVAAHNFANSLSQSQLRALFEGPMSKEPLWRGKLTGVLSAGIPTWPGGAQPPSDSPDLSYELWFAGYLPYPSVDPDGSKYSREQDAVLSWVELHRDIILREARRRNIDPKAIVAAIAWEGIVNNWQPFPSPIPPNVPAPLGRHAIGPGKVHIDTSVVKQIEERRYLPHRGLFEREAILATPEGSIEYIAAIMGAMADVTDREGHHGSIRHRPEILSDLFQGRDLKNWEERLGKKPPHEAFKPGNDMGKWTAQNGSFLNDALRLWEGQQPTSPPATRMPGTAPKPPLW</sequence>
<dbReference type="EMBL" id="JBJDQH010000006">
    <property type="protein sequence ID" value="MFK4267191.1"/>
    <property type="molecule type" value="Genomic_DNA"/>
</dbReference>